<comment type="caution">
    <text evidence="2">The sequence shown here is derived from an EMBL/GenBank/DDBJ whole genome shotgun (WGS) entry which is preliminary data.</text>
</comment>
<gene>
    <name evidence="2" type="ORF">GCM10025780_00320</name>
</gene>
<proteinExistence type="predicted"/>
<reference evidence="3" key="1">
    <citation type="journal article" date="2019" name="Int. J. Syst. Evol. Microbiol.">
        <title>The Global Catalogue of Microorganisms (GCM) 10K type strain sequencing project: providing services to taxonomists for standard genome sequencing and annotation.</title>
        <authorList>
            <consortium name="The Broad Institute Genomics Platform"/>
            <consortium name="The Broad Institute Genome Sequencing Center for Infectious Disease"/>
            <person name="Wu L."/>
            <person name="Ma J."/>
        </authorList>
    </citation>
    <scope>NUCLEOTIDE SEQUENCE [LARGE SCALE GENOMIC DNA]</scope>
    <source>
        <strain evidence="3">JCM 18956</strain>
    </source>
</reference>
<protein>
    <recommendedName>
        <fullName evidence="1">DUF2510 domain-containing protein</fullName>
    </recommendedName>
</protein>
<feature type="domain" description="DUF2510" evidence="1">
    <location>
        <begin position="11"/>
        <end position="42"/>
    </location>
</feature>
<organism evidence="2 3">
    <name type="scientific">Frondihabitans cladoniiphilus</name>
    <dbReference type="NCBI Taxonomy" id="715785"/>
    <lineage>
        <taxon>Bacteria</taxon>
        <taxon>Bacillati</taxon>
        <taxon>Actinomycetota</taxon>
        <taxon>Actinomycetes</taxon>
        <taxon>Micrococcales</taxon>
        <taxon>Microbacteriaceae</taxon>
        <taxon>Frondihabitans</taxon>
    </lineage>
</organism>
<sequence length="157" mass="16660">MTDLPPPATPPGWYPDGVAGQVRWWNGEQWTERVAPAAAAPPTADDGPLLVRGTTGYAELAGGHLLYRPKPDRPPLQRIDLHTVQALLVSKNGQTFDVALVGSRAANRTGSRPGLLSETSLRRDPRTPAADWQAFVTRLEAAVVAAVPKFAGGPGPV</sequence>
<dbReference type="InterPro" id="IPR018929">
    <property type="entry name" value="DUF2510"/>
</dbReference>
<evidence type="ECO:0000259" key="1">
    <source>
        <dbReference type="Pfam" id="PF10708"/>
    </source>
</evidence>
<evidence type="ECO:0000313" key="3">
    <source>
        <dbReference type="Proteomes" id="UP001501295"/>
    </source>
</evidence>
<evidence type="ECO:0000313" key="2">
    <source>
        <dbReference type="EMBL" id="GAA4663652.1"/>
    </source>
</evidence>
<dbReference type="Pfam" id="PF10708">
    <property type="entry name" value="DUF2510"/>
    <property type="match status" value="1"/>
</dbReference>
<keyword evidence="3" id="KW-1185">Reference proteome</keyword>
<accession>A0ABP8VGU0</accession>
<dbReference type="Proteomes" id="UP001501295">
    <property type="component" value="Unassembled WGS sequence"/>
</dbReference>
<dbReference type="EMBL" id="BAABLM010000001">
    <property type="protein sequence ID" value="GAA4663652.1"/>
    <property type="molecule type" value="Genomic_DNA"/>
</dbReference>
<name>A0ABP8VGU0_9MICO</name>
<dbReference type="RefSeq" id="WP_345371838.1">
    <property type="nucleotide sequence ID" value="NZ_BAABLM010000001.1"/>
</dbReference>